<keyword evidence="1" id="KW-1133">Transmembrane helix</keyword>
<feature type="transmembrane region" description="Helical" evidence="1">
    <location>
        <begin position="90"/>
        <end position="111"/>
    </location>
</feature>
<name>A0A0W8E5D5_9ZZZZ</name>
<sequence length="119" mass="13298">MVQGWTLRWLLNILAIIITAAIIPAFNLTLWAAIVGSIFLGVINAIIRPLLILLTLPLNLLTLGLFTFVINGFMLWVTSLTIQGFDIDSFGWAILCSIVISIISFIISFIVEDKEFKFK</sequence>
<feature type="transmembrane region" description="Helical" evidence="1">
    <location>
        <begin position="58"/>
        <end position="78"/>
    </location>
</feature>
<dbReference type="InterPro" id="IPR007165">
    <property type="entry name" value="Phage_holin_4_2"/>
</dbReference>
<dbReference type="EMBL" id="LNQE01001866">
    <property type="protein sequence ID" value="KUG03851.1"/>
    <property type="molecule type" value="Genomic_DNA"/>
</dbReference>
<evidence type="ECO:0000313" key="2">
    <source>
        <dbReference type="EMBL" id="KUG03851.1"/>
    </source>
</evidence>
<gene>
    <name evidence="2" type="ORF">ASZ90_018748</name>
</gene>
<evidence type="ECO:0000256" key="1">
    <source>
        <dbReference type="SAM" id="Phobius"/>
    </source>
</evidence>
<organism evidence="2">
    <name type="scientific">hydrocarbon metagenome</name>
    <dbReference type="NCBI Taxonomy" id="938273"/>
    <lineage>
        <taxon>unclassified sequences</taxon>
        <taxon>metagenomes</taxon>
        <taxon>ecological metagenomes</taxon>
    </lineage>
</organism>
<dbReference type="PANTHER" id="PTHR37309:SF1">
    <property type="entry name" value="SLR0284 PROTEIN"/>
    <property type="match status" value="1"/>
</dbReference>
<keyword evidence="1" id="KW-0472">Membrane</keyword>
<proteinExistence type="predicted"/>
<reference evidence="2" key="1">
    <citation type="journal article" date="2015" name="Proc. Natl. Acad. Sci. U.S.A.">
        <title>Networks of energetic and metabolic interactions define dynamics in microbial communities.</title>
        <authorList>
            <person name="Embree M."/>
            <person name="Liu J.K."/>
            <person name="Al-Bassam M.M."/>
            <person name="Zengler K."/>
        </authorList>
    </citation>
    <scope>NUCLEOTIDE SEQUENCE</scope>
</reference>
<keyword evidence="1" id="KW-0812">Transmembrane</keyword>
<feature type="transmembrane region" description="Helical" evidence="1">
    <location>
        <begin position="32"/>
        <end position="51"/>
    </location>
</feature>
<accession>A0A0W8E5D5</accession>
<feature type="transmembrane region" description="Helical" evidence="1">
    <location>
        <begin position="7"/>
        <end position="26"/>
    </location>
</feature>
<evidence type="ECO:0008006" key="3">
    <source>
        <dbReference type="Google" id="ProtNLM"/>
    </source>
</evidence>
<comment type="caution">
    <text evidence="2">The sequence shown here is derived from an EMBL/GenBank/DDBJ whole genome shotgun (WGS) entry which is preliminary data.</text>
</comment>
<dbReference type="AlphaFoldDB" id="A0A0W8E5D5"/>
<dbReference type="Pfam" id="PF04020">
    <property type="entry name" value="Phage_holin_4_2"/>
    <property type="match status" value="1"/>
</dbReference>
<protein>
    <recommendedName>
        <fullName evidence="3">Integral membrane protein</fullName>
    </recommendedName>
</protein>
<dbReference type="PANTHER" id="PTHR37309">
    <property type="entry name" value="SLR0284 PROTEIN"/>
    <property type="match status" value="1"/>
</dbReference>